<dbReference type="Proteomes" id="UP000282378">
    <property type="component" value="Unassembled WGS sequence"/>
</dbReference>
<comment type="caution">
    <text evidence="1">The sequence shown here is derived from an EMBL/GenBank/DDBJ whole genome shotgun (WGS) entry which is preliminary data.</text>
</comment>
<gene>
    <name evidence="1" type="ORF">APX70_05119</name>
</gene>
<proteinExistence type="predicted"/>
<organism evidence="1 2">
    <name type="scientific">Pseudomonas syringae pv. maculicola</name>
    <dbReference type="NCBI Taxonomy" id="59511"/>
    <lineage>
        <taxon>Bacteria</taxon>
        <taxon>Pseudomonadati</taxon>
        <taxon>Pseudomonadota</taxon>
        <taxon>Gammaproteobacteria</taxon>
        <taxon>Pseudomonadales</taxon>
        <taxon>Pseudomonadaceae</taxon>
        <taxon>Pseudomonas</taxon>
    </lineage>
</organism>
<accession>A0A3M2ZYT2</accession>
<dbReference type="AlphaFoldDB" id="A0A3M2ZYT2"/>
<dbReference type="EMBL" id="RBNL01001127">
    <property type="protein sequence ID" value="RML92995.1"/>
    <property type="molecule type" value="Genomic_DNA"/>
</dbReference>
<keyword evidence="1" id="KW-0378">Hydrolase</keyword>
<protein>
    <submittedName>
        <fullName evidence="1">Glycosyl hydrolase, family 15</fullName>
    </submittedName>
</protein>
<name>A0A3M2ZYT2_PSEYM</name>
<reference evidence="1 2" key="1">
    <citation type="submission" date="2018-08" db="EMBL/GenBank/DDBJ databases">
        <title>Recombination of ecologically and evolutionarily significant loci maintains genetic cohesion in the Pseudomonas syringae species complex.</title>
        <authorList>
            <person name="Dillon M."/>
            <person name="Thakur S."/>
            <person name="Almeida R.N.D."/>
            <person name="Weir B.S."/>
            <person name="Guttman D.S."/>
        </authorList>
    </citation>
    <scope>NUCLEOTIDE SEQUENCE [LARGE SCALE GENOMIC DNA]</scope>
    <source>
        <strain evidence="1 2">88_10</strain>
    </source>
</reference>
<evidence type="ECO:0000313" key="1">
    <source>
        <dbReference type="EMBL" id="RML92995.1"/>
    </source>
</evidence>
<sequence>MIDFMPMNTSGHVVRMVVGLSGQVEFGVDLAIRFDYGSSVPWVERKDAHTLTAVA</sequence>
<feature type="non-terminal residue" evidence="1">
    <location>
        <position position="55"/>
    </location>
</feature>
<dbReference type="GO" id="GO:0016787">
    <property type="term" value="F:hydrolase activity"/>
    <property type="evidence" value="ECO:0007669"/>
    <property type="project" value="UniProtKB-KW"/>
</dbReference>
<evidence type="ECO:0000313" key="2">
    <source>
        <dbReference type="Proteomes" id="UP000282378"/>
    </source>
</evidence>